<evidence type="ECO:0000256" key="2">
    <source>
        <dbReference type="ARBA" id="ARBA00022475"/>
    </source>
</evidence>
<gene>
    <name evidence="9" type="ORF">OOT00_11835</name>
</gene>
<sequence length="522" mass="57574">MNLNEPELPDITTAKARFWIWLIPIAAMIGGGWLLFQHYAQRGILISITFETASGLVAGKTQLRFKDLTIGIVESLDLTQNLSHVNVHVRVDRSMQPHISEDSRFWVVRPRIDRHGISGLNTLLSGAYIAMEPGTGKPATTFTGLENPPITSPETPGLRLVLETDSGGVDVGTTIYYRKIPVGTVEARTVLPDPQRILLDVFIRSPYDAHVNQASRFWRDSGIDFSLSAEGIRFHTESLETLFAGGIAFDNPDPSAAAVKNSCRFHLFPSYRDIRSQSMQMGLPFVLYFDSSVRGLTPGAPVEFRGVQVGEVLDIDLLYDREAGKIRIPVTISILPEELLGNGIPDAEALLMEMLQTGLKARLDVGNLLTGQLYVSMEMDDSSAYIPQQFNDEGFPVIATMPHPIEKITESALSLLHRIGELPIEGIAENTIHALQSAQRLMAEMETLPKNIGPILTESQEVLETIQKTLENLQSGLHSLQPGSSLYMEISRAAQELSDSARAVRIFAESLEARPDMLIHGK</sequence>
<evidence type="ECO:0000256" key="4">
    <source>
        <dbReference type="ARBA" id="ARBA00022692"/>
    </source>
</evidence>
<name>A0ABT3NB33_9BACT</name>
<evidence type="ECO:0000256" key="6">
    <source>
        <dbReference type="ARBA" id="ARBA00023136"/>
    </source>
</evidence>
<reference evidence="9 10" key="1">
    <citation type="submission" date="2022-11" db="EMBL/GenBank/DDBJ databases">
        <title>Desulfobotulus tamanensis H1 sp. nov. - anaerobic, alkaliphilic, sulphate reducing bacterium isolated from terrestrial mud volcano.</title>
        <authorList>
            <person name="Frolova A."/>
            <person name="Merkel A.Y."/>
            <person name="Slobodkin A.I."/>
        </authorList>
    </citation>
    <scope>NUCLEOTIDE SEQUENCE [LARGE SCALE GENOMIC DNA]</scope>
    <source>
        <strain evidence="9 10">H1</strain>
    </source>
</reference>
<evidence type="ECO:0000313" key="9">
    <source>
        <dbReference type="EMBL" id="MCW7754673.1"/>
    </source>
</evidence>
<feature type="domain" description="Mce/MlaD" evidence="8">
    <location>
        <begin position="284"/>
        <end position="378"/>
    </location>
</feature>
<dbReference type="InterPro" id="IPR051800">
    <property type="entry name" value="PqiA-PqiB_transport"/>
</dbReference>
<feature type="transmembrane region" description="Helical" evidence="7">
    <location>
        <begin position="18"/>
        <end position="36"/>
    </location>
</feature>
<keyword evidence="3" id="KW-0997">Cell inner membrane</keyword>
<comment type="caution">
    <text evidence="9">The sequence shown here is derived from an EMBL/GenBank/DDBJ whole genome shotgun (WGS) entry which is preliminary data.</text>
</comment>
<keyword evidence="6 7" id="KW-0472">Membrane</keyword>
<keyword evidence="10" id="KW-1185">Reference proteome</keyword>
<dbReference type="RefSeq" id="WP_265425586.1">
    <property type="nucleotide sequence ID" value="NZ_JAPFPW010000014.1"/>
</dbReference>
<dbReference type="EMBL" id="JAPFPW010000014">
    <property type="protein sequence ID" value="MCW7754673.1"/>
    <property type="molecule type" value="Genomic_DNA"/>
</dbReference>
<evidence type="ECO:0000256" key="1">
    <source>
        <dbReference type="ARBA" id="ARBA00004533"/>
    </source>
</evidence>
<evidence type="ECO:0000313" key="10">
    <source>
        <dbReference type="Proteomes" id="UP001209681"/>
    </source>
</evidence>
<dbReference type="InterPro" id="IPR003399">
    <property type="entry name" value="Mce/MlaD"/>
</dbReference>
<dbReference type="Proteomes" id="UP001209681">
    <property type="component" value="Unassembled WGS sequence"/>
</dbReference>
<evidence type="ECO:0000256" key="7">
    <source>
        <dbReference type="SAM" id="Phobius"/>
    </source>
</evidence>
<organism evidence="9 10">
    <name type="scientific">Desulfobotulus pelophilus</name>
    <dbReference type="NCBI Taxonomy" id="2823377"/>
    <lineage>
        <taxon>Bacteria</taxon>
        <taxon>Pseudomonadati</taxon>
        <taxon>Thermodesulfobacteriota</taxon>
        <taxon>Desulfobacteria</taxon>
        <taxon>Desulfobacterales</taxon>
        <taxon>Desulfobacteraceae</taxon>
        <taxon>Desulfobotulus</taxon>
    </lineage>
</organism>
<keyword evidence="5 7" id="KW-1133">Transmembrane helix</keyword>
<comment type="subcellular location">
    <subcellularLocation>
        <location evidence="1">Cell inner membrane</location>
    </subcellularLocation>
</comment>
<accession>A0ABT3NB33</accession>
<keyword evidence="2" id="KW-1003">Cell membrane</keyword>
<dbReference type="Pfam" id="PF02470">
    <property type="entry name" value="MlaD"/>
    <property type="match status" value="2"/>
</dbReference>
<keyword evidence="4 7" id="KW-0812">Transmembrane</keyword>
<evidence type="ECO:0000256" key="3">
    <source>
        <dbReference type="ARBA" id="ARBA00022519"/>
    </source>
</evidence>
<protein>
    <submittedName>
        <fullName evidence="9">MlaD family protein</fullName>
    </submittedName>
</protein>
<evidence type="ECO:0000256" key="5">
    <source>
        <dbReference type="ARBA" id="ARBA00022989"/>
    </source>
</evidence>
<evidence type="ECO:0000259" key="8">
    <source>
        <dbReference type="Pfam" id="PF02470"/>
    </source>
</evidence>
<dbReference type="PANTHER" id="PTHR30462">
    <property type="entry name" value="INTERMEMBRANE TRANSPORT PROTEIN PQIB-RELATED"/>
    <property type="match status" value="1"/>
</dbReference>
<dbReference type="PANTHER" id="PTHR30462:SF2">
    <property type="entry name" value="INTERMEMBRANE TRANSPORT PROTEIN PQIB"/>
    <property type="match status" value="1"/>
</dbReference>
<proteinExistence type="predicted"/>
<feature type="domain" description="Mce/MlaD" evidence="8">
    <location>
        <begin position="43"/>
        <end position="134"/>
    </location>
</feature>